<reference evidence="3 4" key="1">
    <citation type="submission" date="2016-10" db="EMBL/GenBank/DDBJ databases">
        <authorList>
            <person name="de Groot N.N."/>
        </authorList>
    </citation>
    <scope>NUCLEOTIDE SEQUENCE [LARGE SCALE GENOMIC DNA]</scope>
    <source>
        <strain evidence="3 4">OK461</strain>
    </source>
</reference>
<dbReference type="Pfam" id="PF09587">
    <property type="entry name" value="PGA_cap"/>
    <property type="match status" value="1"/>
</dbReference>
<dbReference type="InterPro" id="IPR019079">
    <property type="entry name" value="Capsule_synth_CapA"/>
</dbReference>
<name>A0A1I2F059_9ACTN</name>
<accession>A0A1I2F059</accession>
<comment type="similarity">
    <text evidence="1">Belongs to the CapA family.</text>
</comment>
<dbReference type="AlphaFoldDB" id="A0A1I2F059"/>
<organism evidence="3 4">
    <name type="scientific">Streptomyces mirabilis</name>
    <dbReference type="NCBI Taxonomy" id="68239"/>
    <lineage>
        <taxon>Bacteria</taxon>
        <taxon>Bacillati</taxon>
        <taxon>Actinomycetota</taxon>
        <taxon>Actinomycetes</taxon>
        <taxon>Kitasatosporales</taxon>
        <taxon>Streptomycetaceae</taxon>
        <taxon>Streptomyces</taxon>
    </lineage>
</organism>
<evidence type="ECO:0000256" key="1">
    <source>
        <dbReference type="ARBA" id="ARBA00005662"/>
    </source>
</evidence>
<protein>
    <submittedName>
        <fullName evidence="3">Capsule synthesis protein PGA_cap</fullName>
    </submittedName>
</protein>
<dbReference type="InterPro" id="IPR029052">
    <property type="entry name" value="Metallo-depent_PP-like"/>
</dbReference>
<dbReference type="PANTHER" id="PTHR33393:SF11">
    <property type="entry name" value="POLYGLUTAMINE SYNTHESIS ACCESSORY PROTEIN RV0574C-RELATED"/>
    <property type="match status" value="1"/>
</dbReference>
<evidence type="ECO:0000259" key="2">
    <source>
        <dbReference type="Pfam" id="PF09587"/>
    </source>
</evidence>
<dbReference type="InterPro" id="IPR052169">
    <property type="entry name" value="CW_Biosynth-Accessory"/>
</dbReference>
<dbReference type="Proteomes" id="UP000181942">
    <property type="component" value="Unassembled WGS sequence"/>
</dbReference>
<proteinExistence type="inferred from homology"/>
<dbReference type="SUPFAM" id="SSF56300">
    <property type="entry name" value="Metallo-dependent phosphatases"/>
    <property type="match status" value="1"/>
</dbReference>
<dbReference type="PANTHER" id="PTHR33393">
    <property type="entry name" value="POLYGLUTAMINE SYNTHESIS ACCESSORY PROTEIN RV0574C-RELATED"/>
    <property type="match status" value="1"/>
</dbReference>
<evidence type="ECO:0000313" key="3">
    <source>
        <dbReference type="EMBL" id="SFE98237.1"/>
    </source>
</evidence>
<evidence type="ECO:0000313" key="4">
    <source>
        <dbReference type="Proteomes" id="UP000181942"/>
    </source>
</evidence>
<sequence>MTRSAFGHALVDGGADVVHGHSSHHPRPLESYRGKLITHGCGDLINDYEGIGGHEEYRDDLRLLYFVTVDPVDGRFHDVRVVPMRSRRMRLERATVEDSRWVRDVLSRISRAYGSRVELDPDGTLTVRPALGAASGSAP</sequence>
<gene>
    <name evidence="3" type="ORF">SAMN02787118_103184</name>
</gene>
<dbReference type="EMBL" id="FONR01000003">
    <property type="protein sequence ID" value="SFE98237.1"/>
    <property type="molecule type" value="Genomic_DNA"/>
</dbReference>
<feature type="domain" description="Capsule synthesis protein CapA" evidence="2">
    <location>
        <begin position="4"/>
        <end position="48"/>
    </location>
</feature>